<feature type="transmembrane region" description="Helical" evidence="12">
    <location>
        <begin position="88"/>
        <end position="108"/>
    </location>
</feature>
<name>Q2RVB0_RHORT</name>
<comment type="function">
    <text evidence="10">Low-affinity potassium transport system. Interacts with Trk system potassium uptake protein TrkA.</text>
</comment>
<protein>
    <recommendedName>
        <fullName evidence="10">Trk system potassium uptake protein</fullName>
    </recommendedName>
</protein>
<evidence type="ECO:0000256" key="8">
    <source>
        <dbReference type="ARBA" id="ARBA00023065"/>
    </source>
</evidence>
<feature type="binding site" evidence="11">
    <location>
        <position position="330"/>
    </location>
    <ligand>
        <name>K(+)</name>
        <dbReference type="ChEBI" id="CHEBI:29103"/>
    </ligand>
</feature>
<feature type="transmembrane region" description="Helical" evidence="12">
    <location>
        <begin position="150"/>
        <end position="172"/>
    </location>
</feature>
<feature type="transmembrane region" description="Helical" evidence="12">
    <location>
        <begin position="21"/>
        <end position="44"/>
    </location>
</feature>
<dbReference type="InterPro" id="IPR004772">
    <property type="entry name" value="TrkH"/>
</dbReference>
<evidence type="ECO:0000256" key="4">
    <source>
        <dbReference type="ARBA" id="ARBA00022538"/>
    </source>
</evidence>
<keyword evidence="5 12" id="KW-0812">Transmembrane</keyword>
<feature type="transmembrane region" description="Helical" evidence="12">
    <location>
        <begin position="56"/>
        <end position="76"/>
    </location>
</feature>
<keyword evidence="6 10" id="KW-0630">Potassium</keyword>
<dbReference type="HOGENOM" id="CLU_030708_0_1_5"/>
<feature type="binding site" evidence="11">
    <location>
        <position position="448"/>
    </location>
    <ligand>
        <name>K(+)</name>
        <dbReference type="ChEBI" id="CHEBI:29103"/>
    </ligand>
</feature>
<keyword evidence="14" id="KW-1185">Reference proteome</keyword>
<reference evidence="13 14" key="1">
    <citation type="journal article" date="2011" name="Stand. Genomic Sci.">
        <title>Complete genome sequence of Rhodospirillum rubrum type strain (S1).</title>
        <authorList>
            <person name="Munk A.C."/>
            <person name="Copeland A."/>
            <person name="Lucas S."/>
            <person name="Lapidus A."/>
            <person name="Del Rio T.G."/>
            <person name="Barry K."/>
            <person name="Detter J.C."/>
            <person name="Hammon N."/>
            <person name="Israni S."/>
            <person name="Pitluck S."/>
            <person name="Brettin T."/>
            <person name="Bruce D."/>
            <person name="Han C."/>
            <person name="Tapia R."/>
            <person name="Gilna P."/>
            <person name="Schmutz J."/>
            <person name="Larimer F."/>
            <person name="Land M."/>
            <person name="Kyrpides N.C."/>
            <person name="Mavromatis K."/>
            <person name="Richardson P."/>
            <person name="Rohde M."/>
            <person name="Goker M."/>
            <person name="Klenk H.P."/>
            <person name="Zhang Y."/>
            <person name="Roberts G.P."/>
            <person name="Reslewic S."/>
            <person name="Schwartz D.C."/>
        </authorList>
    </citation>
    <scope>NUCLEOTIDE SEQUENCE [LARGE SCALE GENOMIC DNA]</scope>
    <source>
        <strain evidence="14">ATCC 11170 / ATH 1.1.1 / DSM 467 / LMG 4362 / NCIMB 8255 / S1</strain>
    </source>
</reference>
<dbReference type="RefSeq" id="WP_011388889.1">
    <property type="nucleotide sequence ID" value="NC_007643.1"/>
</dbReference>
<dbReference type="GO" id="GO:0005886">
    <property type="term" value="C:plasma membrane"/>
    <property type="evidence" value="ECO:0007669"/>
    <property type="project" value="UniProtKB-SubCell"/>
</dbReference>
<feature type="binding site" evidence="11">
    <location>
        <position position="447"/>
    </location>
    <ligand>
        <name>K(+)</name>
        <dbReference type="ChEBI" id="CHEBI:29103"/>
    </ligand>
</feature>
<organism evidence="13 14">
    <name type="scientific">Rhodospirillum rubrum (strain ATCC 11170 / ATH 1.1.1 / DSM 467 / LMG 4362 / NCIMB 8255 / S1)</name>
    <dbReference type="NCBI Taxonomy" id="269796"/>
    <lineage>
        <taxon>Bacteria</taxon>
        <taxon>Pseudomonadati</taxon>
        <taxon>Pseudomonadota</taxon>
        <taxon>Alphaproteobacteria</taxon>
        <taxon>Rhodospirillales</taxon>
        <taxon>Rhodospirillaceae</taxon>
        <taxon>Rhodospirillum</taxon>
    </lineage>
</organism>
<keyword evidence="3 10" id="KW-1003">Cell membrane</keyword>
<dbReference type="PIRSF" id="PIRSF006247">
    <property type="entry name" value="TrkH"/>
    <property type="match status" value="1"/>
</dbReference>
<dbReference type="AlphaFoldDB" id="Q2RVB0"/>
<dbReference type="PANTHER" id="PTHR32024:SF3">
    <property type="entry name" value="TRK SYSTEM POTASSIUM UPTAKE PROTEIN"/>
    <property type="match status" value="1"/>
</dbReference>
<evidence type="ECO:0000256" key="6">
    <source>
        <dbReference type="ARBA" id="ARBA00022958"/>
    </source>
</evidence>
<evidence type="ECO:0000256" key="1">
    <source>
        <dbReference type="ARBA" id="ARBA00004651"/>
    </source>
</evidence>
<evidence type="ECO:0000256" key="12">
    <source>
        <dbReference type="SAM" id="Phobius"/>
    </source>
</evidence>
<dbReference type="PATRIC" id="fig|269796.9.peg.1194"/>
<keyword evidence="8 10" id="KW-0406">Ion transport</keyword>
<keyword evidence="9 10" id="KW-0472">Membrane</keyword>
<evidence type="ECO:0000256" key="9">
    <source>
        <dbReference type="ARBA" id="ARBA00023136"/>
    </source>
</evidence>
<keyword evidence="7 12" id="KW-1133">Transmembrane helix</keyword>
<dbReference type="eggNOG" id="COG0168">
    <property type="taxonomic scope" value="Bacteria"/>
</dbReference>
<dbReference type="PhylomeDB" id="Q2RVB0"/>
<feature type="binding site" evidence="11">
    <location>
        <position position="129"/>
    </location>
    <ligand>
        <name>K(+)</name>
        <dbReference type="ChEBI" id="CHEBI:29103"/>
    </ligand>
</feature>
<keyword evidence="4 10" id="KW-0633">Potassium transport</keyword>
<dbReference type="Proteomes" id="UP000001929">
    <property type="component" value="Chromosome"/>
</dbReference>
<keyword evidence="10" id="KW-0997">Cell inner membrane</keyword>
<sequence>MSLRGSQLGTSRGLMLGGIDLAPVLMVLGLLLSGLGLSMLAPALVDLVVENRDWRAFLGSSVITLFCGMMLTLANWRMPLRFNIRQGFLMTALAWLTMSLFGSMPFMLATTGLDFAGAFFESVSGLTTTGATVISGLEHQPPGILFWRCLLHWIGGIGIIGMAIALLPALRVGGMQLFRTESSDTSEKGMNRIGELGLAITAVYLTLTVVIALGYIAVGMSVFDAICHAFGTVSTGGFSNWDTSLGHLDAAGLWMSTVGMMLGAMPFVLYVQVARGRPMDVVRDPQVQALTGFLVACWLVMALWQSLENGRPFLDALTASAFNITSVVTTTGYASEDYTLWGGFPQLFFFMITFAGGCTGSTSGGIKMFRYQVAYKVLSANIRRRYMPNAVIVSTYGGRAIDEDVAVSVVLFFFATGATTAIIALALTMVGLDWVTALTGTAAAIANVGPGLGTIVGPAGNYATLPDSAKWLLSLAMLMGRLEFFTLLVLFSRDFWKS</sequence>
<accession>Q2RVB0</accession>
<evidence type="ECO:0000256" key="10">
    <source>
        <dbReference type="PIRNR" id="PIRNR006247"/>
    </source>
</evidence>
<comment type="similarity">
    <text evidence="10">Belongs to the TrkH potassium transport family.</text>
</comment>
<evidence type="ECO:0000313" key="13">
    <source>
        <dbReference type="EMBL" id="ABC21935.1"/>
    </source>
</evidence>
<dbReference type="PANTHER" id="PTHR32024">
    <property type="entry name" value="TRK SYSTEM POTASSIUM UPTAKE PROTEIN TRKG-RELATED"/>
    <property type="match status" value="1"/>
</dbReference>
<feature type="transmembrane region" description="Helical" evidence="12">
    <location>
        <begin position="405"/>
        <end position="430"/>
    </location>
</feature>
<feature type="transmembrane region" description="Helical" evidence="12">
    <location>
        <begin position="253"/>
        <end position="273"/>
    </location>
</feature>
<evidence type="ECO:0000256" key="5">
    <source>
        <dbReference type="ARBA" id="ARBA00022692"/>
    </source>
</evidence>
<dbReference type="GO" id="GO:0046872">
    <property type="term" value="F:metal ion binding"/>
    <property type="evidence" value="ECO:0007669"/>
    <property type="project" value="UniProtKB-KW"/>
</dbReference>
<evidence type="ECO:0000256" key="3">
    <source>
        <dbReference type="ARBA" id="ARBA00022475"/>
    </source>
</evidence>
<feature type="transmembrane region" description="Helical" evidence="12">
    <location>
        <begin position="285"/>
        <end position="304"/>
    </location>
</feature>
<feature type="transmembrane region" description="Helical" evidence="12">
    <location>
        <begin position="471"/>
        <end position="491"/>
    </location>
</feature>
<dbReference type="InterPro" id="IPR003445">
    <property type="entry name" value="Cat_transpt"/>
</dbReference>
<dbReference type="Pfam" id="PF02386">
    <property type="entry name" value="TrkH"/>
    <property type="match status" value="1"/>
</dbReference>
<dbReference type="KEGG" id="rru:Rru_A1134"/>
<feature type="transmembrane region" description="Helical" evidence="12">
    <location>
        <begin position="193"/>
        <end position="216"/>
    </location>
</feature>
<gene>
    <name evidence="13" type="ordered locus">Rru_A1134</name>
</gene>
<proteinExistence type="inferred from homology"/>
<feature type="binding site" evidence="11">
    <location>
        <position position="331"/>
    </location>
    <ligand>
        <name>K(+)</name>
        <dbReference type="ChEBI" id="CHEBI:29103"/>
    </ligand>
</feature>
<feature type="binding site" evidence="11">
    <location>
        <position position="236"/>
    </location>
    <ligand>
        <name>K(+)</name>
        <dbReference type="ChEBI" id="CHEBI:29103"/>
    </ligand>
</feature>
<feature type="transmembrane region" description="Helical" evidence="12">
    <location>
        <begin position="347"/>
        <end position="366"/>
    </location>
</feature>
<keyword evidence="2 10" id="KW-0813">Transport</keyword>
<keyword evidence="11" id="KW-0479">Metal-binding</keyword>
<comment type="subcellular location">
    <subcellularLocation>
        <location evidence="10">Cell inner membrane</location>
        <topology evidence="10">Multi-pass membrane protein</topology>
    </subcellularLocation>
    <subcellularLocation>
        <location evidence="1">Cell membrane</location>
        <topology evidence="1">Multi-pass membrane protein</topology>
    </subcellularLocation>
</comment>
<dbReference type="EnsemblBacteria" id="ABC21935">
    <property type="protein sequence ID" value="ABC21935"/>
    <property type="gene ID" value="Rru_A1134"/>
</dbReference>
<dbReference type="STRING" id="269796.Rru_A1134"/>
<dbReference type="EMBL" id="CP000230">
    <property type="protein sequence ID" value="ABC21935.1"/>
    <property type="molecule type" value="Genomic_DNA"/>
</dbReference>
<feature type="binding site" evidence="11">
    <location>
        <position position="128"/>
    </location>
    <ligand>
        <name>K(+)</name>
        <dbReference type="ChEBI" id="CHEBI:29103"/>
    </ligand>
</feature>
<evidence type="ECO:0000313" key="14">
    <source>
        <dbReference type="Proteomes" id="UP000001929"/>
    </source>
</evidence>
<evidence type="ECO:0000256" key="7">
    <source>
        <dbReference type="ARBA" id="ARBA00022989"/>
    </source>
</evidence>
<dbReference type="GO" id="GO:0015379">
    <property type="term" value="F:potassium:chloride symporter activity"/>
    <property type="evidence" value="ECO:0007669"/>
    <property type="project" value="InterPro"/>
</dbReference>
<evidence type="ECO:0000256" key="11">
    <source>
        <dbReference type="PIRSR" id="PIRSR006247-1"/>
    </source>
</evidence>
<evidence type="ECO:0000256" key="2">
    <source>
        <dbReference type="ARBA" id="ARBA00022448"/>
    </source>
</evidence>